<feature type="transmembrane region" description="Helical" evidence="7">
    <location>
        <begin position="149"/>
        <end position="170"/>
    </location>
</feature>
<keyword evidence="2" id="KW-0813">Transport</keyword>
<evidence type="ECO:0000256" key="6">
    <source>
        <dbReference type="ARBA" id="ARBA00037968"/>
    </source>
</evidence>
<dbReference type="InterPro" id="IPR036259">
    <property type="entry name" value="MFS_trans_sf"/>
</dbReference>
<keyword evidence="4 7" id="KW-1133">Transmembrane helix</keyword>
<evidence type="ECO:0000256" key="1">
    <source>
        <dbReference type="ARBA" id="ARBA00004141"/>
    </source>
</evidence>
<dbReference type="RefSeq" id="XP_014658454.1">
    <property type="nucleotide sequence ID" value="XM_014802968.1"/>
</dbReference>
<protein>
    <submittedName>
        <fullName evidence="8">Related to allantoate permease</fullName>
    </submittedName>
</protein>
<dbReference type="PANTHER" id="PTHR43791:SF63">
    <property type="entry name" value="HIGH AFFINITY CYSTEINE TRANSPORTER"/>
    <property type="match status" value="1"/>
</dbReference>
<evidence type="ECO:0000256" key="3">
    <source>
        <dbReference type="ARBA" id="ARBA00022692"/>
    </source>
</evidence>
<dbReference type="Pfam" id="PF07690">
    <property type="entry name" value="MFS_1"/>
    <property type="match status" value="1"/>
</dbReference>
<dbReference type="OrthoDB" id="6730379at2759"/>
<name>A0A5C3FJ38_PSEA2</name>
<dbReference type="InterPro" id="IPR011701">
    <property type="entry name" value="MFS"/>
</dbReference>
<organism evidence="8 9">
    <name type="scientific">Pseudozyma antarctica</name>
    <name type="common">Yeast</name>
    <name type="synonym">Candida antarctica</name>
    <dbReference type="NCBI Taxonomy" id="84753"/>
    <lineage>
        <taxon>Eukaryota</taxon>
        <taxon>Fungi</taxon>
        <taxon>Dikarya</taxon>
        <taxon>Basidiomycota</taxon>
        <taxon>Ustilaginomycotina</taxon>
        <taxon>Ustilaginomycetes</taxon>
        <taxon>Ustilaginales</taxon>
        <taxon>Ustilaginaceae</taxon>
        <taxon>Moesziomyces</taxon>
    </lineage>
</organism>
<dbReference type="AlphaFoldDB" id="A0A5C3FJ38"/>
<sequence length="540" mass="60008">MSEKQVTPDLEGAHKLAAVQSVTTDASILDKDSMINGKPSHGAVPVLPSTIIEEADEEVLKYTDASITITPEENKRLLRIIDKRVLTIMLGTYFCQSLDKQILSFASIMGIREDLKLKGQEYSWLFTCLYLAILCTEGAQNYLVQRLPINRWLGFCVFAWGTTCCFVALCHNFTGILVLRILLGVFECVCQPAFVALSAIWYRKEEQTRTITLWYCCNGAQAMFGGLLGFGFYHIKGAALSSWRIMFLVLGLLTIVWGASIVYILPASPMKARGISEDDRVKIVERVRENQTGVQNRKFKLEHVWEALKDPQAWALFAINFLNTIPTGGLGSYGNIIIKTNLGFTVLQTNLLGLAQGSFQIAVLLLAAFVAKKWNQTILTAVMFTLPNIISAVLFLTVPNTKAHAGGLLFAFYMTICIQAQATLSFSLLSRNVAGQTKRGVVTAMTFIGWAAGNSAGPQLFQAKDAPHYRKAFIGQLGCYVASILVLLGLRIYYMDQNRRKCRANNAVKGRAEDAEDEIDLSKAFLDLTDQQNLDFRYSY</sequence>
<reference evidence="8" key="1">
    <citation type="submission" date="2018-03" db="EMBL/GenBank/DDBJ databases">
        <authorList>
            <person name="Guldener U."/>
        </authorList>
    </citation>
    <scope>NUCLEOTIDE SEQUENCE [LARGE SCALE GENOMIC DNA]</scope>
    <source>
        <strain evidence="8">ATCC34888</strain>
    </source>
</reference>
<evidence type="ECO:0000256" key="5">
    <source>
        <dbReference type="ARBA" id="ARBA00023136"/>
    </source>
</evidence>
<gene>
    <name evidence="8" type="ORF">PSANT_02097</name>
</gene>
<dbReference type="Gene3D" id="1.20.1250.20">
    <property type="entry name" value="MFS general substrate transporter like domains"/>
    <property type="match status" value="2"/>
</dbReference>
<dbReference type="GO" id="GO:0016020">
    <property type="term" value="C:membrane"/>
    <property type="evidence" value="ECO:0007669"/>
    <property type="project" value="UniProtKB-SubCell"/>
</dbReference>
<feature type="transmembrane region" description="Helical" evidence="7">
    <location>
        <begin position="245"/>
        <end position="265"/>
    </location>
</feature>
<dbReference type="FunFam" id="1.20.1250.20:FF:000064">
    <property type="entry name" value="MFS allantoate transporter"/>
    <property type="match status" value="1"/>
</dbReference>
<evidence type="ECO:0000256" key="4">
    <source>
        <dbReference type="ARBA" id="ARBA00022989"/>
    </source>
</evidence>
<comment type="subcellular location">
    <subcellularLocation>
        <location evidence="1">Membrane</location>
        <topology evidence="1">Multi-pass membrane protein</topology>
    </subcellularLocation>
</comment>
<dbReference type="EMBL" id="OOIQ01000003">
    <property type="protein sequence ID" value="SPO44412.1"/>
    <property type="molecule type" value="Genomic_DNA"/>
</dbReference>
<evidence type="ECO:0000313" key="8">
    <source>
        <dbReference type="EMBL" id="SPO44412.1"/>
    </source>
</evidence>
<feature type="transmembrane region" description="Helical" evidence="7">
    <location>
        <begin position="473"/>
        <end position="494"/>
    </location>
</feature>
<feature type="transmembrane region" description="Helical" evidence="7">
    <location>
        <begin position="177"/>
        <end position="200"/>
    </location>
</feature>
<evidence type="ECO:0000256" key="2">
    <source>
        <dbReference type="ARBA" id="ARBA00022448"/>
    </source>
</evidence>
<dbReference type="GO" id="GO:0022857">
    <property type="term" value="F:transmembrane transporter activity"/>
    <property type="evidence" value="ECO:0007669"/>
    <property type="project" value="InterPro"/>
</dbReference>
<evidence type="ECO:0000256" key="7">
    <source>
        <dbReference type="SAM" id="Phobius"/>
    </source>
</evidence>
<dbReference type="PANTHER" id="PTHR43791">
    <property type="entry name" value="PERMEASE-RELATED"/>
    <property type="match status" value="1"/>
</dbReference>
<comment type="similarity">
    <text evidence="6">Belongs to the major facilitator superfamily. Allantoate permease family.</text>
</comment>
<dbReference type="Proteomes" id="UP000325008">
    <property type="component" value="Unassembled WGS sequence"/>
</dbReference>
<feature type="transmembrane region" description="Helical" evidence="7">
    <location>
        <begin position="122"/>
        <end position="143"/>
    </location>
</feature>
<keyword evidence="5 7" id="KW-0472">Membrane</keyword>
<feature type="transmembrane region" description="Helical" evidence="7">
    <location>
        <begin position="410"/>
        <end position="429"/>
    </location>
</feature>
<accession>A0A5C3FJ38</accession>
<feature type="transmembrane region" description="Helical" evidence="7">
    <location>
        <begin position="378"/>
        <end position="398"/>
    </location>
</feature>
<comment type="caution">
    <text evidence="8">The sequence shown here is derived from an EMBL/GenBank/DDBJ whole genome shotgun (WGS) entry which is preliminary data.</text>
</comment>
<evidence type="ECO:0000313" key="9">
    <source>
        <dbReference type="Proteomes" id="UP000325008"/>
    </source>
</evidence>
<keyword evidence="9" id="KW-1185">Reference proteome</keyword>
<feature type="transmembrane region" description="Helical" evidence="7">
    <location>
        <begin position="441"/>
        <end position="461"/>
    </location>
</feature>
<feature type="transmembrane region" description="Helical" evidence="7">
    <location>
        <begin position="351"/>
        <end position="371"/>
    </location>
</feature>
<proteinExistence type="inferred from homology"/>
<feature type="transmembrane region" description="Helical" evidence="7">
    <location>
        <begin position="212"/>
        <end position="233"/>
    </location>
</feature>
<dbReference type="SUPFAM" id="SSF103473">
    <property type="entry name" value="MFS general substrate transporter"/>
    <property type="match status" value="1"/>
</dbReference>
<dbReference type="FunFam" id="1.20.1250.20:FF:000483">
    <property type="entry name" value="Related to allantoate permease"/>
    <property type="match status" value="1"/>
</dbReference>
<keyword evidence="3 7" id="KW-0812">Transmembrane</keyword>